<keyword evidence="12" id="KW-0175">Coiled coil</keyword>
<dbReference type="RefSeq" id="XP_038051812.1">
    <property type="nucleotide sequence ID" value="XM_038195884.1"/>
</dbReference>
<keyword evidence="8" id="KW-0675">Receptor</keyword>
<keyword evidence="2" id="KW-1003">Cell membrane</keyword>
<dbReference type="OrthoDB" id="10056676at2759"/>
<dbReference type="SUPFAM" id="SSF53822">
    <property type="entry name" value="Periplasmic binding protein-like I"/>
    <property type="match status" value="1"/>
</dbReference>
<dbReference type="Proteomes" id="UP000887568">
    <property type="component" value="Unplaced"/>
</dbReference>
<dbReference type="GeneID" id="119724707"/>
<keyword evidence="17" id="KW-1185">Reference proteome</keyword>
<dbReference type="CDD" id="cd15047">
    <property type="entry name" value="7tmC_GABA-B-like"/>
    <property type="match status" value="1"/>
</dbReference>
<dbReference type="GO" id="GO:0007214">
    <property type="term" value="P:gamma-aminobutyric acid signaling pathway"/>
    <property type="evidence" value="ECO:0007669"/>
    <property type="project" value="TreeGrafter"/>
</dbReference>
<dbReference type="PROSITE" id="PS50259">
    <property type="entry name" value="G_PROTEIN_RECEP_F3_4"/>
    <property type="match status" value="1"/>
</dbReference>
<dbReference type="EnsemblMetazoa" id="XM_038195884.1">
    <property type="protein sequence ID" value="XP_038051812.1"/>
    <property type="gene ID" value="LOC119724707"/>
</dbReference>
<dbReference type="InterPro" id="IPR002455">
    <property type="entry name" value="GPCR3_GABA-B"/>
</dbReference>
<keyword evidence="10" id="KW-0807">Transducer</keyword>
<feature type="signal peptide" evidence="14">
    <location>
        <begin position="1"/>
        <end position="20"/>
    </location>
</feature>
<dbReference type="InterPro" id="IPR017978">
    <property type="entry name" value="GPCR_3_C"/>
</dbReference>
<feature type="transmembrane region" description="Helical" evidence="13">
    <location>
        <begin position="575"/>
        <end position="593"/>
    </location>
</feature>
<dbReference type="GO" id="GO:0004965">
    <property type="term" value="F:G protein-coupled GABA receptor activity"/>
    <property type="evidence" value="ECO:0007669"/>
    <property type="project" value="InterPro"/>
</dbReference>
<name>A0A913ZJ42_PATMI</name>
<evidence type="ECO:0000313" key="17">
    <source>
        <dbReference type="Proteomes" id="UP000887568"/>
    </source>
</evidence>
<feature type="chain" id="PRO_5037332775" description="Gamma-aminobutyric acid type B receptor subunit 2" evidence="14">
    <location>
        <begin position="21"/>
        <end position="777"/>
    </location>
</feature>
<evidence type="ECO:0000256" key="10">
    <source>
        <dbReference type="ARBA" id="ARBA00023224"/>
    </source>
</evidence>
<dbReference type="InterPro" id="IPR001828">
    <property type="entry name" value="ANF_lig-bd_rcpt"/>
</dbReference>
<evidence type="ECO:0000256" key="4">
    <source>
        <dbReference type="ARBA" id="ARBA00022729"/>
    </source>
</evidence>
<keyword evidence="6" id="KW-0297">G-protein coupled receptor</keyword>
<dbReference type="Pfam" id="PF01094">
    <property type="entry name" value="ANF_receptor"/>
    <property type="match status" value="1"/>
</dbReference>
<feature type="transmembrane region" description="Helical" evidence="13">
    <location>
        <begin position="697"/>
        <end position="718"/>
    </location>
</feature>
<evidence type="ECO:0000256" key="1">
    <source>
        <dbReference type="ARBA" id="ARBA00004651"/>
    </source>
</evidence>
<evidence type="ECO:0000256" key="3">
    <source>
        <dbReference type="ARBA" id="ARBA00022692"/>
    </source>
</evidence>
<keyword evidence="5 13" id="KW-1133">Transmembrane helix</keyword>
<evidence type="ECO:0000256" key="9">
    <source>
        <dbReference type="ARBA" id="ARBA00023180"/>
    </source>
</evidence>
<feature type="transmembrane region" description="Helical" evidence="13">
    <location>
        <begin position="457"/>
        <end position="480"/>
    </location>
</feature>
<evidence type="ECO:0000256" key="14">
    <source>
        <dbReference type="SAM" id="SignalP"/>
    </source>
</evidence>
<protein>
    <recommendedName>
        <fullName evidence="11">Gamma-aminobutyric acid type B receptor subunit 2</fullName>
    </recommendedName>
</protein>
<keyword evidence="9" id="KW-0325">Glycoprotein</keyword>
<reference evidence="16" key="1">
    <citation type="submission" date="2022-11" db="UniProtKB">
        <authorList>
            <consortium name="EnsemblMetazoa"/>
        </authorList>
    </citation>
    <scope>IDENTIFICATION</scope>
</reference>
<evidence type="ECO:0000259" key="15">
    <source>
        <dbReference type="PROSITE" id="PS50259"/>
    </source>
</evidence>
<dbReference type="PANTHER" id="PTHR10519:SF78">
    <property type="entry name" value="G-PROTEIN COUPLED RECEPTORS FAMILY 3 PROFILE DOMAIN-CONTAINING PROTEIN"/>
    <property type="match status" value="1"/>
</dbReference>
<evidence type="ECO:0000256" key="12">
    <source>
        <dbReference type="SAM" id="Coils"/>
    </source>
</evidence>
<dbReference type="InterPro" id="IPR028082">
    <property type="entry name" value="Peripla_BP_I"/>
</dbReference>
<evidence type="ECO:0000256" key="13">
    <source>
        <dbReference type="SAM" id="Phobius"/>
    </source>
</evidence>
<comment type="subcellular location">
    <subcellularLocation>
        <location evidence="1">Cell membrane</location>
        <topology evidence="1">Multi-pass membrane protein</topology>
    </subcellularLocation>
</comment>
<dbReference type="Pfam" id="PF00003">
    <property type="entry name" value="7tm_3"/>
    <property type="match status" value="1"/>
</dbReference>
<feature type="transmembrane region" description="Helical" evidence="13">
    <location>
        <begin position="500"/>
        <end position="521"/>
    </location>
</feature>
<dbReference type="PRINTS" id="PR01176">
    <property type="entry name" value="GABABRECEPTR"/>
</dbReference>
<dbReference type="FunFam" id="3.40.50.2300:FF:000751">
    <property type="match status" value="1"/>
</dbReference>
<dbReference type="PANTHER" id="PTHR10519">
    <property type="entry name" value="GABA-B RECEPTOR"/>
    <property type="match status" value="1"/>
</dbReference>
<dbReference type="AlphaFoldDB" id="A0A913ZJ42"/>
<keyword evidence="3 13" id="KW-0812">Transmembrane</keyword>
<sequence length="777" mass="86720">MLQGRLLVLCFLLRVASCSGQPNATKLYLLGLFPWTGAWDGAEATVPATMLAVQDINADPKLLPDYELVVITRDTECDGGTATDEMYKELYNTSTTKIMILGPACSIATEPTAQASHHWNLVQISYSATSPKLSTRSLFPRFFRLLPPDSMLNVVKIAMFKEFHWTKVATIQESAPLFSLTTADFHIEAKQAGIEVIAAETFIDNPTTQIENIQKSGARIIVAGFYGNMARRVFCAAYHQKMYGAKYVWIVPGWLEWHWWRKTDASIDCSVEQMDEAVAYHFAVNIDNLPSDANRAPSLSGMTSRKFLERFAAVVDTDDPSSLTGFMEKSFAYDTVWTVALALHEAERQLSQLDPPRTVADFAYDSITCQILFDVISSLSFEGISGPIKFNSNGDRLGLILLRQLQDGSDVKVGTLDPTTGTGRDITWLGYEPISWLGGAPPIDFIIEREDRQTIQLSLFLTGAILATVGIALACCFLAFNIHFKKLRVIKMSSPNINNLMLIGGMLAYVAIIFLGVDTNIASTDTFVWMCRAKTWCLSIGFSLAFGSMFSKTWRVHKIFTNKTAAKMVLKDSRLFCFVTTLVLLDVLILVLWETLDPLVATERFGTKVIDDENDDIVYTPIRMMCESRNQTYWIGAFYVIDGLLLIFGAFLAWETRKVSIPALNDSKYIGVCVYNVLILSFVGAPVSFILEERNAHYALVATLIWLATTLTLCVVFVPKIRTRNDVQPAQNTLVSQVTQSHQGVTSVDAQKELQLLRQEIGRLRKNLHDLGQDDKE</sequence>
<keyword evidence="4 14" id="KW-0732">Signal</keyword>
<feature type="coiled-coil region" evidence="12">
    <location>
        <begin position="747"/>
        <end position="774"/>
    </location>
</feature>
<feature type="transmembrane region" description="Helical" evidence="13">
    <location>
        <begin position="669"/>
        <end position="691"/>
    </location>
</feature>
<feature type="transmembrane region" description="Helical" evidence="13">
    <location>
        <begin position="633"/>
        <end position="654"/>
    </location>
</feature>
<dbReference type="GO" id="GO:0038039">
    <property type="term" value="C:G protein-coupled receptor heterodimeric complex"/>
    <property type="evidence" value="ECO:0007669"/>
    <property type="project" value="TreeGrafter"/>
</dbReference>
<accession>A0A913ZJ42</accession>
<evidence type="ECO:0000256" key="6">
    <source>
        <dbReference type="ARBA" id="ARBA00023040"/>
    </source>
</evidence>
<evidence type="ECO:0000256" key="5">
    <source>
        <dbReference type="ARBA" id="ARBA00022989"/>
    </source>
</evidence>
<dbReference type="PRINTS" id="PR01177">
    <property type="entry name" value="GABAB1RECPTR"/>
</dbReference>
<feature type="transmembrane region" description="Helical" evidence="13">
    <location>
        <begin position="533"/>
        <end position="554"/>
    </location>
</feature>
<dbReference type="CDD" id="cd06366">
    <property type="entry name" value="PBP1_GABAb_receptor"/>
    <property type="match status" value="1"/>
</dbReference>
<evidence type="ECO:0000313" key="16">
    <source>
        <dbReference type="EnsemblMetazoa" id="XP_038051812.1"/>
    </source>
</evidence>
<evidence type="ECO:0000256" key="11">
    <source>
        <dbReference type="ARBA" id="ARBA00073785"/>
    </source>
</evidence>
<dbReference type="FunFam" id="3.40.50.2300:FF:000063">
    <property type="entry name" value="Gamma-aminobutyric acid type B receptor subunit"/>
    <property type="match status" value="1"/>
</dbReference>
<dbReference type="OMA" id="ERNSHYI"/>
<dbReference type="Gene3D" id="3.40.50.2300">
    <property type="match status" value="2"/>
</dbReference>
<evidence type="ECO:0000256" key="7">
    <source>
        <dbReference type="ARBA" id="ARBA00023136"/>
    </source>
</evidence>
<evidence type="ECO:0000256" key="8">
    <source>
        <dbReference type="ARBA" id="ARBA00023170"/>
    </source>
</evidence>
<evidence type="ECO:0000256" key="2">
    <source>
        <dbReference type="ARBA" id="ARBA00022475"/>
    </source>
</evidence>
<organism evidence="16 17">
    <name type="scientific">Patiria miniata</name>
    <name type="common">Bat star</name>
    <name type="synonym">Asterina miniata</name>
    <dbReference type="NCBI Taxonomy" id="46514"/>
    <lineage>
        <taxon>Eukaryota</taxon>
        <taxon>Metazoa</taxon>
        <taxon>Echinodermata</taxon>
        <taxon>Eleutherozoa</taxon>
        <taxon>Asterozoa</taxon>
        <taxon>Asteroidea</taxon>
        <taxon>Valvatacea</taxon>
        <taxon>Valvatida</taxon>
        <taxon>Asterinidae</taxon>
        <taxon>Patiria</taxon>
    </lineage>
</organism>
<feature type="domain" description="G-protein coupled receptors family 3 profile" evidence="15">
    <location>
        <begin position="466"/>
        <end position="721"/>
    </location>
</feature>
<keyword evidence="7 13" id="KW-0472">Membrane</keyword>
<proteinExistence type="predicted"/>